<evidence type="ECO:0000256" key="4">
    <source>
        <dbReference type="ARBA" id="ARBA00039113"/>
    </source>
</evidence>
<organism evidence="6 7">
    <name type="scientific">Aspergillus cavernicola</name>
    <dbReference type="NCBI Taxonomy" id="176166"/>
    <lineage>
        <taxon>Eukaryota</taxon>
        <taxon>Fungi</taxon>
        <taxon>Dikarya</taxon>
        <taxon>Ascomycota</taxon>
        <taxon>Pezizomycotina</taxon>
        <taxon>Eurotiomycetes</taxon>
        <taxon>Eurotiomycetidae</taxon>
        <taxon>Eurotiales</taxon>
        <taxon>Aspergillaceae</taxon>
        <taxon>Aspergillus</taxon>
        <taxon>Aspergillus subgen. Nidulantes</taxon>
    </lineage>
</organism>
<dbReference type="InterPro" id="IPR032466">
    <property type="entry name" value="Metal_Hydrolase"/>
</dbReference>
<dbReference type="PANTHER" id="PTHR11647">
    <property type="entry name" value="HYDRANTOINASE/DIHYDROPYRIMIDINASE FAMILY MEMBER"/>
    <property type="match status" value="1"/>
</dbReference>
<evidence type="ECO:0000313" key="7">
    <source>
        <dbReference type="Proteomes" id="UP001610335"/>
    </source>
</evidence>
<gene>
    <name evidence="6" type="ORF">BDW59DRAFT_164545</name>
</gene>
<dbReference type="InterPro" id="IPR050378">
    <property type="entry name" value="Metallo-dep_Hydrolases_sf"/>
</dbReference>
<dbReference type="InterPro" id="IPR006680">
    <property type="entry name" value="Amidohydro-rel"/>
</dbReference>
<proteinExistence type="inferred from homology"/>
<name>A0ABR4HZE3_9EURO</name>
<evidence type="ECO:0000256" key="1">
    <source>
        <dbReference type="ARBA" id="ARBA00001947"/>
    </source>
</evidence>
<dbReference type="EMBL" id="JBFXLS010000068">
    <property type="protein sequence ID" value="KAL2820851.1"/>
    <property type="molecule type" value="Genomic_DNA"/>
</dbReference>
<dbReference type="Gene3D" id="3.20.20.140">
    <property type="entry name" value="Metal-dependent hydrolases"/>
    <property type="match status" value="3"/>
</dbReference>
<evidence type="ECO:0000256" key="2">
    <source>
        <dbReference type="ARBA" id="ARBA00008829"/>
    </source>
</evidence>
<dbReference type="InterPro" id="IPR011059">
    <property type="entry name" value="Metal-dep_hydrolase_composite"/>
</dbReference>
<protein>
    <recommendedName>
        <fullName evidence="4">dihydropyrimidinase</fullName>
        <ecNumber evidence="4">3.5.2.2</ecNumber>
    </recommendedName>
</protein>
<reference evidence="6 7" key="1">
    <citation type="submission" date="2024-07" db="EMBL/GenBank/DDBJ databases">
        <title>Section-level genome sequencing and comparative genomics of Aspergillus sections Usti and Cavernicolus.</title>
        <authorList>
            <consortium name="Lawrence Berkeley National Laboratory"/>
            <person name="Nybo J.L."/>
            <person name="Vesth T.C."/>
            <person name="Theobald S."/>
            <person name="Frisvad J.C."/>
            <person name="Larsen T.O."/>
            <person name="Kjaerboelling I."/>
            <person name="Rothschild-Mancinelli K."/>
            <person name="Lyhne E.K."/>
            <person name="Kogle M.E."/>
            <person name="Barry K."/>
            <person name="Clum A."/>
            <person name="Na H."/>
            <person name="Ledsgaard L."/>
            <person name="Lin J."/>
            <person name="Lipzen A."/>
            <person name="Kuo A."/>
            <person name="Riley R."/>
            <person name="Mondo S."/>
            <person name="LaButti K."/>
            <person name="Haridas S."/>
            <person name="Pangalinan J."/>
            <person name="Salamov A.A."/>
            <person name="Simmons B.A."/>
            <person name="Magnuson J.K."/>
            <person name="Chen J."/>
            <person name="Drula E."/>
            <person name="Henrissat B."/>
            <person name="Wiebenga A."/>
            <person name="Lubbers R.J."/>
            <person name="Gomes A.C."/>
            <person name="Makela M.R."/>
            <person name="Stajich J."/>
            <person name="Grigoriev I.V."/>
            <person name="Mortensen U.H."/>
            <person name="De vries R.P."/>
            <person name="Baker S.E."/>
            <person name="Andersen M.R."/>
        </authorList>
    </citation>
    <scope>NUCLEOTIDE SEQUENCE [LARGE SCALE GENOMIC DNA]</scope>
    <source>
        <strain evidence="6 7">CBS 600.67</strain>
    </source>
</reference>
<dbReference type="EC" id="3.5.2.2" evidence="4"/>
<dbReference type="Proteomes" id="UP001610335">
    <property type="component" value="Unassembled WGS sequence"/>
</dbReference>
<keyword evidence="7" id="KW-1185">Reference proteome</keyword>
<dbReference type="PANTHER" id="PTHR11647:SF1">
    <property type="entry name" value="COLLAPSIN RESPONSE MEDIATOR PROTEIN"/>
    <property type="match status" value="1"/>
</dbReference>
<dbReference type="SUPFAM" id="SSF51338">
    <property type="entry name" value="Composite domain of metallo-dependent hydrolases"/>
    <property type="match status" value="2"/>
</dbReference>
<evidence type="ECO:0000259" key="5">
    <source>
        <dbReference type="Pfam" id="PF01979"/>
    </source>
</evidence>
<dbReference type="Pfam" id="PF01979">
    <property type="entry name" value="Amidohydro_1"/>
    <property type="match status" value="1"/>
</dbReference>
<evidence type="ECO:0000313" key="6">
    <source>
        <dbReference type="EMBL" id="KAL2820851.1"/>
    </source>
</evidence>
<comment type="caution">
    <text evidence="6">The sequence shown here is derived from an EMBL/GenBank/DDBJ whole genome shotgun (WGS) entry which is preliminary data.</text>
</comment>
<comment type="cofactor">
    <cofactor evidence="1">
        <name>Zn(2+)</name>
        <dbReference type="ChEBI" id="CHEBI:29105"/>
    </cofactor>
</comment>
<comment type="catalytic activity">
    <reaction evidence="3">
        <text>5,6-dihydrouracil + H2O = 3-(carbamoylamino)propanoate + H(+)</text>
        <dbReference type="Rhea" id="RHEA:16121"/>
        <dbReference type="ChEBI" id="CHEBI:11892"/>
        <dbReference type="ChEBI" id="CHEBI:15377"/>
        <dbReference type="ChEBI" id="CHEBI:15378"/>
        <dbReference type="ChEBI" id="CHEBI:15901"/>
        <dbReference type="EC" id="3.5.2.2"/>
    </reaction>
</comment>
<comment type="similarity">
    <text evidence="2">Belongs to the metallo-dependent hydrolases superfamily. Hydantoinase/dihydropyrimidinase family.</text>
</comment>
<dbReference type="SUPFAM" id="SSF51556">
    <property type="entry name" value="Metallo-dependent hydrolases"/>
    <property type="match status" value="1"/>
</dbReference>
<accession>A0ABR4HZE3</accession>
<feature type="domain" description="Amidohydrolase-related" evidence="5">
    <location>
        <begin position="238"/>
        <end position="294"/>
    </location>
</feature>
<evidence type="ECO:0000256" key="3">
    <source>
        <dbReference type="ARBA" id="ARBA00036696"/>
    </source>
</evidence>
<sequence length="353" mass="38997">MLDLIIKKRPYCELCCLTCASAVTAAEVLPFGTEIGVRDGKIAILGCGLEVGDATQIIDADGAFVTPGGADSHVHIEQDNAPTGDTWETGTRSSIAGGNTTVIAFATQKREEESLWPALEAYHKKAAGNAYCDYGFHFIITNPNELILNHELPGLVDQGITSIKLRLAEQGNTDSYFHSVARPQIAESEATYRAISLAEITDRKPRRDFRNVPNGVPGVETRLPLLFDRTVDQGNHEDGYIHISLPRFVQLTSTNPAKLYGLGDRKGNLLPGYDADIVIWYPEDVNESTPNGINGQATKGVNRSSVKPKTKRFTITNQNLHHRIDFTPFEGIKVRNWPRWVFLRGKLAWKRDG</sequence>